<dbReference type="AlphaFoldDB" id="A0ABD1W748"/>
<dbReference type="Proteomes" id="UP001604277">
    <property type="component" value="Unassembled WGS sequence"/>
</dbReference>
<name>A0ABD1W748_9LAMI</name>
<protein>
    <submittedName>
        <fullName evidence="1">Uncharacterized protein</fullName>
    </submittedName>
</protein>
<evidence type="ECO:0000313" key="1">
    <source>
        <dbReference type="EMBL" id="KAL2545486.1"/>
    </source>
</evidence>
<reference evidence="2" key="1">
    <citation type="submission" date="2024-07" db="EMBL/GenBank/DDBJ databases">
        <title>Two chromosome-level genome assemblies of Korean endemic species Abeliophyllum distichum and Forsythia ovata (Oleaceae).</title>
        <authorList>
            <person name="Jang H."/>
        </authorList>
    </citation>
    <scope>NUCLEOTIDE SEQUENCE [LARGE SCALE GENOMIC DNA]</scope>
</reference>
<organism evidence="1 2">
    <name type="scientific">Forsythia ovata</name>
    <dbReference type="NCBI Taxonomy" id="205694"/>
    <lineage>
        <taxon>Eukaryota</taxon>
        <taxon>Viridiplantae</taxon>
        <taxon>Streptophyta</taxon>
        <taxon>Embryophyta</taxon>
        <taxon>Tracheophyta</taxon>
        <taxon>Spermatophyta</taxon>
        <taxon>Magnoliopsida</taxon>
        <taxon>eudicotyledons</taxon>
        <taxon>Gunneridae</taxon>
        <taxon>Pentapetalae</taxon>
        <taxon>asterids</taxon>
        <taxon>lamiids</taxon>
        <taxon>Lamiales</taxon>
        <taxon>Oleaceae</taxon>
        <taxon>Forsythieae</taxon>
        <taxon>Forsythia</taxon>
    </lineage>
</organism>
<evidence type="ECO:0000313" key="2">
    <source>
        <dbReference type="Proteomes" id="UP001604277"/>
    </source>
</evidence>
<gene>
    <name evidence="1" type="ORF">Fot_14719</name>
</gene>
<keyword evidence="2" id="KW-1185">Reference proteome</keyword>
<sequence>MFYTKQFTRSRVKLGTTFKVPECAEVKTSRVHLRKGRASRLLLERWSQGKTTVSLEHPNLHGGKDKEILRIVFFGGVKLLIGLLNAPKRRLKSTLLKKSKMNKKMTLFDEEPKDAVQKYSCESNCDALMLNVYLSDLSRLSRGKSIVAEQYFSGLIVCKMGRNVS</sequence>
<comment type="caution">
    <text evidence="1">The sequence shown here is derived from an EMBL/GenBank/DDBJ whole genome shotgun (WGS) entry which is preliminary data.</text>
</comment>
<accession>A0ABD1W748</accession>
<proteinExistence type="predicted"/>
<dbReference type="EMBL" id="JBFOLJ010000004">
    <property type="protein sequence ID" value="KAL2545486.1"/>
    <property type="molecule type" value="Genomic_DNA"/>
</dbReference>